<accession>A0A542DMB5</accession>
<dbReference type="OrthoDB" id="3630158at2"/>
<evidence type="ECO:0000256" key="1">
    <source>
        <dbReference type="SAM" id="Phobius"/>
    </source>
</evidence>
<reference evidence="2 3" key="1">
    <citation type="submission" date="2019-06" db="EMBL/GenBank/DDBJ databases">
        <title>Sequencing the genomes of 1000 actinobacteria strains.</title>
        <authorList>
            <person name="Klenk H.-P."/>
        </authorList>
    </citation>
    <scope>NUCLEOTIDE SEQUENCE [LARGE SCALE GENOMIC DNA]</scope>
    <source>
        <strain evidence="2 3">DSM 45679</strain>
    </source>
</reference>
<dbReference type="EMBL" id="VFML01000001">
    <property type="protein sequence ID" value="TQJ04125.1"/>
    <property type="molecule type" value="Genomic_DNA"/>
</dbReference>
<dbReference type="RefSeq" id="WP_141999846.1">
    <property type="nucleotide sequence ID" value="NZ_VFML01000001.1"/>
</dbReference>
<proteinExistence type="predicted"/>
<feature type="transmembrane region" description="Helical" evidence="1">
    <location>
        <begin position="17"/>
        <end position="38"/>
    </location>
</feature>
<evidence type="ECO:0000313" key="3">
    <source>
        <dbReference type="Proteomes" id="UP000320876"/>
    </source>
</evidence>
<dbReference type="Proteomes" id="UP000320876">
    <property type="component" value="Unassembled WGS sequence"/>
</dbReference>
<protein>
    <submittedName>
        <fullName evidence="2">Uncharacterized protein</fullName>
    </submittedName>
</protein>
<gene>
    <name evidence="2" type="ORF">FB471_3906</name>
</gene>
<comment type="caution">
    <text evidence="2">The sequence shown here is derived from an EMBL/GenBank/DDBJ whole genome shotgun (WGS) entry which is preliminary data.</text>
</comment>
<keyword evidence="3" id="KW-1185">Reference proteome</keyword>
<dbReference type="AlphaFoldDB" id="A0A542DMB5"/>
<sequence length="134" mass="13824">MSDSAEADPLPPGRGRLVLAAVTGFAIGSGVLGMLWAASGSPGGPADDARAACAALWRAGELPEQHAGRSLPPAVLRRVLAARELSRAAAELNPDYADLAEHIDGVSRMVVSLHLADPAGRWHLAEARADCNTV</sequence>
<evidence type="ECO:0000313" key="2">
    <source>
        <dbReference type="EMBL" id="TQJ04125.1"/>
    </source>
</evidence>
<organism evidence="2 3">
    <name type="scientific">Amycolatopsis cihanbeyliensis</name>
    <dbReference type="NCBI Taxonomy" id="1128664"/>
    <lineage>
        <taxon>Bacteria</taxon>
        <taxon>Bacillati</taxon>
        <taxon>Actinomycetota</taxon>
        <taxon>Actinomycetes</taxon>
        <taxon>Pseudonocardiales</taxon>
        <taxon>Pseudonocardiaceae</taxon>
        <taxon>Amycolatopsis</taxon>
    </lineage>
</organism>
<name>A0A542DMB5_AMYCI</name>
<keyword evidence="1" id="KW-1133">Transmembrane helix</keyword>
<keyword evidence="1" id="KW-0812">Transmembrane</keyword>
<keyword evidence="1" id="KW-0472">Membrane</keyword>